<dbReference type="Pfam" id="PF01041">
    <property type="entry name" value="DegT_DnrJ_EryC1"/>
    <property type="match status" value="1"/>
</dbReference>
<dbReference type="Gene3D" id="3.40.640.10">
    <property type="entry name" value="Type I PLP-dependent aspartate aminotransferase-like (Major domain)"/>
    <property type="match status" value="1"/>
</dbReference>
<organism evidence="9 10">
    <name type="scientific">Hungatella hathewayi</name>
    <dbReference type="NCBI Taxonomy" id="154046"/>
    <lineage>
        <taxon>Bacteria</taxon>
        <taxon>Bacillati</taxon>
        <taxon>Bacillota</taxon>
        <taxon>Clostridia</taxon>
        <taxon>Lachnospirales</taxon>
        <taxon>Lachnospiraceae</taxon>
        <taxon>Hungatella</taxon>
    </lineage>
</organism>
<keyword evidence="3 9" id="KW-0808">Transferase</keyword>
<sequence>MERKRVFLSSPTMHGEEQKYVKEAFDTNWVAPLGKNVNEFEKEMAAYVGVKYAAALTAGTAAIHLAVKLAGVKAGNIVLCSDLTFAATVNPVSYENGIQVFIDSERDTWNMDPAALEIALKKYGSRVKAVIVANLYGTPARLDEIVKLCNRYGVILIEDAAESLSATYKGRQTGTFGKYNCISFNGNKIITTSGGGMLLSDEEPAIKKARFWSTQSRDTAPWYQHSEIGYNYRMSNVVAGIGRGQLLHLEEHKARKKEIYERYREGLKNLPVFMNPYLNCSEPNFWLSCMVIDSSLVKSEKVTPEKIRLALEAENIESRPIWKPMHMQPVFADRDFISVDGDDVGRDIFERGICLPSDIKMGVEEQERVIEIIRKCF</sequence>
<dbReference type="PIRSF" id="PIRSF000390">
    <property type="entry name" value="PLP_StrS"/>
    <property type="match status" value="1"/>
</dbReference>
<protein>
    <submittedName>
        <fullName evidence="9">Aminotransferase class I/II-fold pyridoxal phosphate-dependent enzyme</fullName>
    </submittedName>
</protein>
<keyword evidence="4 7" id="KW-0663">Pyridoxal phosphate</keyword>
<dbReference type="CDD" id="cd00616">
    <property type="entry name" value="AHBA_syn"/>
    <property type="match status" value="1"/>
</dbReference>
<dbReference type="InterPro" id="IPR015424">
    <property type="entry name" value="PyrdxlP-dep_Trfase"/>
</dbReference>
<evidence type="ECO:0000313" key="10">
    <source>
        <dbReference type="Proteomes" id="UP000261257"/>
    </source>
</evidence>
<name>A0A3E4UF19_9FIRM</name>
<dbReference type="EMBL" id="QSSQ01000002">
    <property type="protein sequence ID" value="RGM07941.1"/>
    <property type="molecule type" value="Genomic_DNA"/>
</dbReference>
<feature type="active site" description="Proton acceptor" evidence="6">
    <location>
        <position position="188"/>
    </location>
</feature>
<evidence type="ECO:0000313" key="9">
    <source>
        <dbReference type="EMBL" id="RGM07941.1"/>
    </source>
</evidence>
<dbReference type="PANTHER" id="PTHR30244:SF34">
    <property type="entry name" value="DTDP-4-AMINO-4,6-DIDEOXYGALACTOSE TRANSAMINASE"/>
    <property type="match status" value="1"/>
</dbReference>
<keyword evidence="2 9" id="KW-0032">Aminotransferase</keyword>
<dbReference type="AlphaFoldDB" id="A0A3E4UF19"/>
<gene>
    <name evidence="9" type="ORF">DXC39_05585</name>
</gene>
<dbReference type="Gene3D" id="3.90.1150.10">
    <property type="entry name" value="Aspartate Aminotransferase, domain 1"/>
    <property type="match status" value="1"/>
</dbReference>
<dbReference type="InterPro" id="IPR015421">
    <property type="entry name" value="PyrdxlP-dep_Trfase_major"/>
</dbReference>
<comment type="similarity">
    <text evidence="5 8">Belongs to the DegT/DnrJ/EryC1 family.</text>
</comment>
<dbReference type="GO" id="GO:0000271">
    <property type="term" value="P:polysaccharide biosynthetic process"/>
    <property type="evidence" value="ECO:0007669"/>
    <property type="project" value="TreeGrafter"/>
</dbReference>
<dbReference type="GO" id="GO:0030170">
    <property type="term" value="F:pyridoxal phosphate binding"/>
    <property type="evidence" value="ECO:0007669"/>
    <property type="project" value="TreeGrafter"/>
</dbReference>
<dbReference type="InterPro" id="IPR015422">
    <property type="entry name" value="PyrdxlP-dep_Trfase_small"/>
</dbReference>
<comment type="caution">
    <text evidence="9">The sequence shown here is derived from an EMBL/GenBank/DDBJ whole genome shotgun (WGS) entry which is preliminary data.</text>
</comment>
<evidence type="ECO:0000256" key="4">
    <source>
        <dbReference type="ARBA" id="ARBA00022898"/>
    </source>
</evidence>
<dbReference type="SUPFAM" id="SSF53383">
    <property type="entry name" value="PLP-dependent transferases"/>
    <property type="match status" value="1"/>
</dbReference>
<evidence type="ECO:0000256" key="5">
    <source>
        <dbReference type="ARBA" id="ARBA00037999"/>
    </source>
</evidence>
<comment type="cofactor">
    <cofactor evidence="1">
        <name>pyridoxal 5'-phosphate</name>
        <dbReference type="ChEBI" id="CHEBI:597326"/>
    </cofactor>
</comment>
<dbReference type="InterPro" id="IPR000653">
    <property type="entry name" value="DegT/StrS_aminotransferase"/>
</dbReference>
<dbReference type="PANTHER" id="PTHR30244">
    <property type="entry name" value="TRANSAMINASE"/>
    <property type="match status" value="1"/>
</dbReference>
<evidence type="ECO:0000256" key="3">
    <source>
        <dbReference type="ARBA" id="ARBA00022679"/>
    </source>
</evidence>
<accession>A0A3E4UF19</accession>
<proteinExistence type="inferred from homology"/>
<evidence type="ECO:0000256" key="2">
    <source>
        <dbReference type="ARBA" id="ARBA00022576"/>
    </source>
</evidence>
<dbReference type="Proteomes" id="UP000261257">
    <property type="component" value="Unassembled WGS sequence"/>
</dbReference>
<reference evidence="9 10" key="1">
    <citation type="submission" date="2018-08" db="EMBL/GenBank/DDBJ databases">
        <title>A genome reference for cultivated species of the human gut microbiota.</title>
        <authorList>
            <person name="Zou Y."/>
            <person name="Xue W."/>
            <person name="Luo G."/>
        </authorList>
    </citation>
    <scope>NUCLEOTIDE SEQUENCE [LARGE SCALE GENOMIC DNA]</scope>
    <source>
        <strain evidence="9 10">TF05-11AC</strain>
    </source>
</reference>
<evidence type="ECO:0000256" key="8">
    <source>
        <dbReference type="RuleBase" id="RU004508"/>
    </source>
</evidence>
<dbReference type="FunFam" id="3.40.640.10:FF:000090">
    <property type="entry name" value="Pyridoxal phosphate-dependent aminotransferase"/>
    <property type="match status" value="1"/>
</dbReference>
<evidence type="ECO:0000256" key="6">
    <source>
        <dbReference type="PIRSR" id="PIRSR000390-1"/>
    </source>
</evidence>
<dbReference type="GO" id="GO:0008483">
    <property type="term" value="F:transaminase activity"/>
    <property type="evidence" value="ECO:0007669"/>
    <property type="project" value="UniProtKB-KW"/>
</dbReference>
<evidence type="ECO:0000256" key="1">
    <source>
        <dbReference type="ARBA" id="ARBA00001933"/>
    </source>
</evidence>
<evidence type="ECO:0000256" key="7">
    <source>
        <dbReference type="PIRSR" id="PIRSR000390-2"/>
    </source>
</evidence>
<feature type="modified residue" description="N6-(pyridoxal phosphate)lysine" evidence="7">
    <location>
        <position position="188"/>
    </location>
</feature>